<dbReference type="AlphaFoldDB" id="A0A167IBT3"/>
<keyword evidence="5" id="KW-1185">Reference proteome</keyword>
<protein>
    <recommendedName>
        <fullName evidence="3">BAR domain-containing protein</fullName>
    </recommendedName>
</protein>
<evidence type="ECO:0000313" key="4">
    <source>
        <dbReference type="EMBL" id="KZO92489.1"/>
    </source>
</evidence>
<dbReference type="InterPro" id="IPR027267">
    <property type="entry name" value="AH/BAR_dom_sf"/>
</dbReference>
<evidence type="ECO:0000259" key="3">
    <source>
        <dbReference type="Pfam" id="PF03114"/>
    </source>
</evidence>
<organism evidence="4 5">
    <name type="scientific">Calocera viscosa (strain TUFC12733)</name>
    <dbReference type="NCBI Taxonomy" id="1330018"/>
    <lineage>
        <taxon>Eukaryota</taxon>
        <taxon>Fungi</taxon>
        <taxon>Dikarya</taxon>
        <taxon>Basidiomycota</taxon>
        <taxon>Agaricomycotina</taxon>
        <taxon>Dacrymycetes</taxon>
        <taxon>Dacrymycetales</taxon>
        <taxon>Dacrymycetaceae</taxon>
        <taxon>Calocera</taxon>
    </lineage>
</organism>
<feature type="compositionally biased region" description="Basic and acidic residues" evidence="2">
    <location>
        <begin position="67"/>
        <end position="77"/>
    </location>
</feature>
<dbReference type="OrthoDB" id="10263741at2759"/>
<feature type="region of interest" description="Disordered" evidence="2">
    <location>
        <begin position="329"/>
        <end position="522"/>
    </location>
</feature>
<dbReference type="Gene3D" id="1.20.1270.60">
    <property type="entry name" value="Arfaptin homology (AH) domain/BAR domain"/>
    <property type="match status" value="1"/>
</dbReference>
<proteinExistence type="predicted"/>
<name>A0A167IBT3_CALVF</name>
<feature type="compositionally biased region" description="Polar residues" evidence="2">
    <location>
        <begin position="276"/>
        <end position="294"/>
    </location>
</feature>
<accession>A0A167IBT3</accession>
<evidence type="ECO:0000256" key="1">
    <source>
        <dbReference type="SAM" id="Coils"/>
    </source>
</evidence>
<dbReference type="EMBL" id="KV417310">
    <property type="protein sequence ID" value="KZO92489.1"/>
    <property type="molecule type" value="Genomic_DNA"/>
</dbReference>
<feature type="region of interest" description="Disordered" evidence="2">
    <location>
        <begin position="67"/>
        <end position="86"/>
    </location>
</feature>
<feature type="compositionally biased region" description="Polar residues" evidence="2">
    <location>
        <begin position="301"/>
        <end position="310"/>
    </location>
</feature>
<dbReference type="Proteomes" id="UP000076738">
    <property type="component" value="Unassembled WGS sequence"/>
</dbReference>
<feature type="coiled-coil region" evidence="1">
    <location>
        <begin position="139"/>
        <end position="166"/>
    </location>
</feature>
<gene>
    <name evidence="4" type="ORF">CALVIDRAFT_540946</name>
</gene>
<dbReference type="GO" id="GO:0005737">
    <property type="term" value="C:cytoplasm"/>
    <property type="evidence" value="ECO:0007669"/>
    <property type="project" value="InterPro"/>
</dbReference>
<dbReference type="InterPro" id="IPR004148">
    <property type="entry name" value="BAR_dom"/>
</dbReference>
<feature type="compositionally biased region" description="Basic and acidic residues" evidence="2">
    <location>
        <begin position="501"/>
        <end position="512"/>
    </location>
</feature>
<feature type="region of interest" description="Disordered" evidence="2">
    <location>
        <begin position="242"/>
        <end position="317"/>
    </location>
</feature>
<dbReference type="Pfam" id="PF03114">
    <property type="entry name" value="BAR"/>
    <property type="match status" value="1"/>
</dbReference>
<reference evidence="4 5" key="1">
    <citation type="journal article" date="2016" name="Mol. Biol. Evol.">
        <title>Comparative Genomics of Early-Diverging Mushroom-Forming Fungi Provides Insights into the Origins of Lignocellulose Decay Capabilities.</title>
        <authorList>
            <person name="Nagy L.G."/>
            <person name="Riley R."/>
            <person name="Tritt A."/>
            <person name="Adam C."/>
            <person name="Daum C."/>
            <person name="Floudas D."/>
            <person name="Sun H."/>
            <person name="Yadav J.S."/>
            <person name="Pangilinan J."/>
            <person name="Larsson K.H."/>
            <person name="Matsuura K."/>
            <person name="Barry K."/>
            <person name="Labutti K."/>
            <person name="Kuo R."/>
            <person name="Ohm R.A."/>
            <person name="Bhattacharya S.S."/>
            <person name="Shirouzu T."/>
            <person name="Yoshinaga Y."/>
            <person name="Martin F.M."/>
            <person name="Grigoriev I.V."/>
            <person name="Hibbett D.S."/>
        </authorList>
    </citation>
    <scope>NUCLEOTIDE SEQUENCE [LARGE SCALE GENOMIC DNA]</scope>
    <source>
        <strain evidence="4 5">TUFC12733</strain>
    </source>
</reference>
<keyword evidence="1" id="KW-0175">Coiled coil</keyword>
<dbReference type="STRING" id="1330018.A0A167IBT3"/>
<evidence type="ECO:0000256" key="2">
    <source>
        <dbReference type="SAM" id="MobiDB-lite"/>
    </source>
</evidence>
<dbReference type="SUPFAM" id="SSF103657">
    <property type="entry name" value="BAR/IMD domain-like"/>
    <property type="match status" value="1"/>
</dbReference>
<feature type="domain" description="BAR" evidence="3">
    <location>
        <begin position="73"/>
        <end position="244"/>
    </location>
</feature>
<evidence type="ECO:0000313" key="5">
    <source>
        <dbReference type="Proteomes" id="UP000076738"/>
    </source>
</evidence>
<feature type="compositionally biased region" description="Pro residues" evidence="2">
    <location>
        <begin position="391"/>
        <end position="401"/>
    </location>
</feature>
<sequence length="522" mass="58086">MSKLGKLRKWGKGFVKDLKGPESGDIDPRSTVDEELKSLDEDLSLRRRGLERLLVVSDAYGRTFFKRKDFDDPDRSKPSGVRKMNPQEALGLHLQRYGEAHGETGFGRGMGAYGRARVEVFHAWRQYGKVYNEQYHTALEQGLRQVKEVQAQRKGLEKKKAAHEASYTRMQRARSDKNAEAMEEDVSRSYAAYESMLEEVQSRVLEIEEFEQGLLAQTVQLVEDELEYVNTYREVLLGVKDELGGSSYSPKPHVPKSSSRSSLAPPPFNRRPSARSLHSLSERTQPTHLRTQSHQLKRETSSLSRGQASPMSRGRHWGEWGWSEIAAAGAEAHGEGADEDSLVSPRERGREGLAWGEDDSEDDNLPSASARGAPPKLPSRPPSLGKLQIPALPPRTRPSPLTPGGRSRPQEGYLMQSDDDDEPEHDPEQERSFSGALSDEETGSDLGFGTGGRTPGEERPDPMSARAPALPPRRMNSLRSPPPTPPRRNGNGNGSYAGTPVERRRELEEVKSPFDTTDESDA</sequence>